<evidence type="ECO:0000313" key="5">
    <source>
        <dbReference type="Proteomes" id="UP001501577"/>
    </source>
</evidence>
<feature type="compositionally biased region" description="Low complexity" evidence="1">
    <location>
        <begin position="30"/>
        <end position="65"/>
    </location>
</feature>
<sequence length="217" mass="24260">MRKALFYIMPFVATLTLAGCTQSEDEQSEQSRSSQTTQSTTTSQTLDSGSTSSQSASSNSEETASYKQDQISVSVADAIQIYQDELPDTDITEINLERSNGKYYYEVEGLDDDTEYELRIDAKNENTEKQETEKLDTNEQDGKKRAQDKVDLTKLLSIQEAAKIATDEAGGGEAVDWKLDKDLKITYWEVEVKKGHNEVEVKINAQSGEVLEVNEED</sequence>
<feature type="region of interest" description="Disordered" evidence="1">
    <location>
        <begin position="23"/>
        <end position="68"/>
    </location>
</feature>
<protein>
    <submittedName>
        <fullName evidence="4">PepSY domain-containing protein</fullName>
    </submittedName>
</protein>
<accession>A0ABP6KKY6</accession>
<dbReference type="Gene3D" id="3.10.450.40">
    <property type="match status" value="2"/>
</dbReference>
<keyword evidence="5" id="KW-1185">Reference proteome</keyword>
<dbReference type="Proteomes" id="UP001501577">
    <property type="component" value="Unassembled WGS sequence"/>
</dbReference>
<dbReference type="InterPro" id="IPR025711">
    <property type="entry name" value="PepSY"/>
</dbReference>
<dbReference type="EMBL" id="BAAAXQ010000010">
    <property type="protein sequence ID" value="GAA3010829.1"/>
    <property type="molecule type" value="Genomic_DNA"/>
</dbReference>
<organism evidence="4 5">
    <name type="scientific">Tetragenococcus solitarius</name>
    <dbReference type="NCBI Taxonomy" id="71453"/>
    <lineage>
        <taxon>Bacteria</taxon>
        <taxon>Bacillati</taxon>
        <taxon>Bacillota</taxon>
        <taxon>Bacilli</taxon>
        <taxon>Lactobacillales</taxon>
        <taxon>Enterococcaceae</taxon>
        <taxon>Tetragenococcus</taxon>
    </lineage>
</organism>
<gene>
    <name evidence="4" type="ORF">GCM10019998_03630</name>
</gene>
<name>A0ABP6KKY6_9ENTE</name>
<evidence type="ECO:0000313" key="4">
    <source>
        <dbReference type="EMBL" id="GAA3010829.1"/>
    </source>
</evidence>
<keyword evidence="2" id="KW-0732">Signal</keyword>
<feature type="signal peptide" evidence="2">
    <location>
        <begin position="1"/>
        <end position="18"/>
    </location>
</feature>
<feature type="chain" id="PRO_5046455619" evidence="2">
    <location>
        <begin position="19"/>
        <end position="217"/>
    </location>
</feature>
<dbReference type="RefSeq" id="WP_068708004.1">
    <property type="nucleotide sequence ID" value="NZ_BAAAXQ010000010.1"/>
</dbReference>
<proteinExistence type="predicted"/>
<evidence type="ECO:0000256" key="2">
    <source>
        <dbReference type="SAM" id="SignalP"/>
    </source>
</evidence>
<evidence type="ECO:0000259" key="3">
    <source>
        <dbReference type="Pfam" id="PF03413"/>
    </source>
</evidence>
<dbReference type="PROSITE" id="PS51257">
    <property type="entry name" value="PROKAR_LIPOPROTEIN"/>
    <property type="match status" value="1"/>
</dbReference>
<evidence type="ECO:0000256" key="1">
    <source>
        <dbReference type="SAM" id="MobiDB-lite"/>
    </source>
</evidence>
<comment type="caution">
    <text evidence="4">The sequence shown here is derived from an EMBL/GenBank/DDBJ whole genome shotgun (WGS) entry which is preliminary data.</text>
</comment>
<dbReference type="Pfam" id="PF03413">
    <property type="entry name" value="PepSY"/>
    <property type="match status" value="2"/>
</dbReference>
<feature type="domain" description="PepSY" evidence="3">
    <location>
        <begin position="73"/>
        <end position="124"/>
    </location>
</feature>
<feature type="domain" description="PepSY" evidence="3">
    <location>
        <begin position="156"/>
        <end position="213"/>
    </location>
</feature>
<reference evidence="5" key="1">
    <citation type="journal article" date="2019" name="Int. J. Syst. Evol. Microbiol.">
        <title>The Global Catalogue of Microorganisms (GCM) 10K type strain sequencing project: providing services to taxonomists for standard genome sequencing and annotation.</title>
        <authorList>
            <consortium name="The Broad Institute Genomics Platform"/>
            <consortium name="The Broad Institute Genome Sequencing Center for Infectious Disease"/>
            <person name="Wu L."/>
            <person name="Ma J."/>
        </authorList>
    </citation>
    <scope>NUCLEOTIDE SEQUENCE [LARGE SCALE GENOMIC DNA]</scope>
    <source>
        <strain evidence="5">JCM 8736</strain>
    </source>
</reference>
<feature type="region of interest" description="Disordered" evidence="1">
    <location>
        <begin position="124"/>
        <end position="146"/>
    </location>
</feature>